<dbReference type="CDD" id="cd00773">
    <property type="entry name" value="HisRS-like_core"/>
    <property type="match status" value="1"/>
</dbReference>
<name>A0AA37BQK1_9ARCH</name>
<evidence type="ECO:0000256" key="5">
    <source>
        <dbReference type="ARBA" id="ARBA00022840"/>
    </source>
</evidence>
<proteinExistence type="inferred from homology"/>
<keyword evidence="9" id="KW-0963">Cytoplasm</keyword>
<organism evidence="13 14">
    <name type="scientific">Thermogymnomonas acidicola</name>
    <dbReference type="NCBI Taxonomy" id="399579"/>
    <lineage>
        <taxon>Archaea</taxon>
        <taxon>Methanobacteriati</taxon>
        <taxon>Thermoplasmatota</taxon>
        <taxon>Thermoplasmata</taxon>
        <taxon>Thermoplasmatales</taxon>
        <taxon>Thermogymnomonas</taxon>
    </lineage>
</organism>
<comment type="similarity">
    <text evidence="2 9">Belongs to the class-II aminoacyl-tRNA synthetase family.</text>
</comment>
<evidence type="ECO:0000256" key="3">
    <source>
        <dbReference type="ARBA" id="ARBA00022598"/>
    </source>
</evidence>
<feature type="domain" description="Class II Histidinyl-tRNA synthetase (HisRS)-like catalytic core" evidence="12">
    <location>
        <begin position="8"/>
        <end position="316"/>
    </location>
</feature>
<evidence type="ECO:0000256" key="9">
    <source>
        <dbReference type="HAMAP-Rule" id="MF_00127"/>
    </source>
</evidence>
<keyword evidence="4 9" id="KW-0547">Nucleotide-binding</keyword>
<evidence type="ECO:0000256" key="6">
    <source>
        <dbReference type="ARBA" id="ARBA00022917"/>
    </source>
</evidence>
<protein>
    <recommendedName>
        <fullName evidence="9">Histidine--tRNA ligase</fullName>
        <ecNumber evidence="9">6.1.1.21</ecNumber>
    </recommendedName>
    <alternativeName>
        <fullName evidence="9">Histidyl-tRNA synthetase</fullName>
        <shortName evidence="9">HisRS</shortName>
    </alternativeName>
</protein>
<evidence type="ECO:0000256" key="4">
    <source>
        <dbReference type="ARBA" id="ARBA00022741"/>
    </source>
</evidence>
<dbReference type="PANTHER" id="PTHR43707">
    <property type="entry name" value="HISTIDYL-TRNA SYNTHETASE"/>
    <property type="match status" value="1"/>
</dbReference>
<dbReference type="Gene3D" id="3.30.930.10">
    <property type="entry name" value="Bira Bifunctional Protein, Domain 2"/>
    <property type="match status" value="1"/>
</dbReference>
<evidence type="ECO:0000313" key="13">
    <source>
        <dbReference type="EMBL" id="GGM67195.1"/>
    </source>
</evidence>
<dbReference type="GO" id="GO:0004821">
    <property type="term" value="F:histidine-tRNA ligase activity"/>
    <property type="evidence" value="ECO:0007669"/>
    <property type="project" value="UniProtKB-UniRule"/>
</dbReference>
<dbReference type="GO" id="GO:0006427">
    <property type="term" value="P:histidyl-tRNA aminoacylation"/>
    <property type="evidence" value="ECO:0007669"/>
    <property type="project" value="UniProtKB-UniRule"/>
</dbReference>
<evidence type="ECO:0000256" key="7">
    <source>
        <dbReference type="ARBA" id="ARBA00023146"/>
    </source>
</evidence>
<dbReference type="InterPro" id="IPR033656">
    <property type="entry name" value="HisRS_anticodon"/>
</dbReference>
<dbReference type="SUPFAM" id="SSF55681">
    <property type="entry name" value="Class II aaRS and biotin synthetases"/>
    <property type="match status" value="1"/>
</dbReference>
<feature type="domain" description="Anticodon-binding" evidence="11">
    <location>
        <begin position="341"/>
        <end position="428"/>
    </location>
</feature>
<dbReference type="GO" id="GO:0005737">
    <property type="term" value="C:cytoplasm"/>
    <property type="evidence" value="ECO:0007669"/>
    <property type="project" value="UniProtKB-SubCell"/>
</dbReference>
<dbReference type="InterPro" id="IPR015807">
    <property type="entry name" value="His-tRNA-ligase"/>
</dbReference>
<reference evidence="13" key="1">
    <citation type="journal article" date="2014" name="Int. J. Syst. Evol. Microbiol.">
        <title>Complete genome sequence of Corynebacterium casei LMG S-19264T (=DSM 44701T), isolated from a smear-ripened cheese.</title>
        <authorList>
            <consortium name="US DOE Joint Genome Institute (JGI-PGF)"/>
            <person name="Walter F."/>
            <person name="Albersmeier A."/>
            <person name="Kalinowski J."/>
            <person name="Ruckert C."/>
        </authorList>
    </citation>
    <scope>NUCLEOTIDE SEQUENCE</scope>
    <source>
        <strain evidence="13">JCM 13583</strain>
    </source>
</reference>
<dbReference type="InterPro" id="IPR036621">
    <property type="entry name" value="Anticodon-bd_dom_sf"/>
</dbReference>
<dbReference type="PIRSF" id="PIRSF001549">
    <property type="entry name" value="His-tRNA_synth"/>
    <property type="match status" value="1"/>
</dbReference>
<dbReference type="Pfam" id="PF03129">
    <property type="entry name" value="HGTP_anticodon"/>
    <property type="match status" value="1"/>
</dbReference>
<evidence type="ECO:0000256" key="10">
    <source>
        <dbReference type="PIRSR" id="PIRSR001549-1"/>
    </source>
</evidence>
<comment type="subcellular location">
    <subcellularLocation>
        <location evidence="1 9">Cytoplasm</location>
    </subcellularLocation>
</comment>
<dbReference type="EC" id="6.1.1.21" evidence="9"/>
<reference evidence="13" key="2">
    <citation type="submission" date="2022-09" db="EMBL/GenBank/DDBJ databases">
        <authorList>
            <person name="Sun Q."/>
            <person name="Ohkuma M."/>
        </authorList>
    </citation>
    <scope>NUCLEOTIDE SEQUENCE</scope>
    <source>
        <strain evidence="13">JCM 13583</strain>
    </source>
</reference>
<dbReference type="NCBIfam" id="TIGR00442">
    <property type="entry name" value="hisS"/>
    <property type="match status" value="1"/>
</dbReference>
<dbReference type="CDD" id="cd00859">
    <property type="entry name" value="HisRS_anticodon"/>
    <property type="match status" value="1"/>
</dbReference>
<evidence type="ECO:0000256" key="1">
    <source>
        <dbReference type="ARBA" id="ARBA00004496"/>
    </source>
</evidence>
<keyword evidence="6 9" id="KW-0648">Protein biosynthesis</keyword>
<dbReference type="InterPro" id="IPR041715">
    <property type="entry name" value="HisRS-like_core"/>
</dbReference>
<feature type="binding site" evidence="10">
    <location>
        <begin position="78"/>
        <end position="80"/>
    </location>
    <ligand>
        <name>L-histidine</name>
        <dbReference type="ChEBI" id="CHEBI:57595"/>
    </ligand>
</feature>
<feature type="binding site" evidence="10">
    <location>
        <begin position="273"/>
        <end position="274"/>
    </location>
    <ligand>
        <name>L-histidine</name>
        <dbReference type="ChEBI" id="CHEBI:57595"/>
    </ligand>
</feature>
<dbReference type="InterPro" id="IPR004516">
    <property type="entry name" value="HisRS/HisZ"/>
</dbReference>
<keyword evidence="7 9" id="KW-0030">Aminoacyl-tRNA synthetase</keyword>
<dbReference type="AlphaFoldDB" id="A0AA37BQK1"/>
<dbReference type="EMBL" id="BMNY01000001">
    <property type="protein sequence ID" value="GGM67195.1"/>
    <property type="molecule type" value="Genomic_DNA"/>
</dbReference>
<feature type="binding site" evidence="10">
    <location>
        <position position="269"/>
    </location>
    <ligand>
        <name>L-histidine</name>
        <dbReference type="ChEBI" id="CHEBI:57595"/>
    </ligand>
</feature>
<keyword evidence="14" id="KW-1185">Reference proteome</keyword>
<feature type="binding site" evidence="10">
    <location>
        <position position="125"/>
    </location>
    <ligand>
        <name>L-histidine</name>
        <dbReference type="ChEBI" id="CHEBI:57595"/>
    </ligand>
</feature>
<feature type="binding site" evidence="10">
    <location>
        <position position="107"/>
    </location>
    <ligand>
        <name>L-histidine</name>
        <dbReference type="ChEBI" id="CHEBI:57595"/>
    </ligand>
</feature>
<evidence type="ECO:0000256" key="2">
    <source>
        <dbReference type="ARBA" id="ARBA00008226"/>
    </source>
</evidence>
<dbReference type="PANTHER" id="PTHR43707:SF1">
    <property type="entry name" value="HISTIDINE--TRNA LIGASE, MITOCHONDRIAL-RELATED"/>
    <property type="match status" value="1"/>
</dbReference>
<dbReference type="Pfam" id="PF13393">
    <property type="entry name" value="tRNA-synt_His"/>
    <property type="match status" value="1"/>
</dbReference>
<dbReference type="Gene3D" id="3.40.50.800">
    <property type="entry name" value="Anticodon-binding domain"/>
    <property type="match status" value="1"/>
</dbReference>
<keyword evidence="3 9" id="KW-0436">Ligase</keyword>
<evidence type="ECO:0000259" key="12">
    <source>
        <dbReference type="Pfam" id="PF13393"/>
    </source>
</evidence>
<gene>
    <name evidence="9" type="primary">hisS</name>
    <name evidence="13" type="ORF">GCM10007108_01580</name>
</gene>
<evidence type="ECO:0000256" key="8">
    <source>
        <dbReference type="ARBA" id="ARBA00047639"/>
    </source>
</evidence>
<dbReference type="RefSeq" id="WP_188679492.1">
    <property type="nucleotide sequence ID" value="NZ_BMNY01000001.1"/>
</dbReference>
<comment type="catalytic activity">
    <reaction evidence="8 9">
        <text>tRNA(His) + L-histidine + ATP = L-histidyl-tRNA(His) + AMP + diphosphate + H(+)</text>
        <dbReference type="Rhea" id="RHEA:17313"/>
        <dbReference type="Rhea" id="RHEA-COMP:9665"/>
        <dbReference type="Rhea" id="RHEA-COMP:9689"/>
        <dbReference type="ChEBI" id="CHEBI:15378"/>
        <dbReference type="ChEBI" id="CHEBI:30616"/>
        <dbReference type="ChEBI" id="CHEBI:33019"/>
        <dbReference type="ChEBI" id="CHEBI:57595"/>
        <dbReference type="ChEBI" id="CHEBI:78442"/>
        <dbReference type="ChEBI" id="CHEBI:78527"/>
        <dbReference type="ChEBI" id="CHEBI:456215"/>
        <dbReference type="EC" id="6.1.1.21"/>
    </reaction>
</comment>
<dbReference type="GO" id="GO:0005524">
    <property type="term" value="F:ATP binding"/>
    <property type="evidence" value="ECO:0007669"/>
    <property type="project" value="UniProtKB-UniRule"/>
</dbReference>
<evidence type="ECO:0000259" key="11">
    <source>
        <dbReference type="Pfam" id="PF03129"/>
    </source>
</evidence>
<dbReference type="Proteomes" id="UP000632195">
    <property type="component" value="Unassembled WGS sequence"/>
</dbReference>
<keyword evidence="5 9" id="KW-0067">ATP-binding</keyword>
<feature type="binding site" evidence="10">
    <location>
        <position position="121"/>
    </location>
    <ligand>
        <name>L-histidine</name>
        <dbReference type="ChEBI" id="CHEBI:57595"/>
    </ligand>
</feature>
<accession>A0AA37BQK1</accession>
<sequence length="442" mass="49279">MKFEHVRGFRDQYPEDYEPREVIFRTASKAARLFGYRHVDVPSVEYLDLYRVKSGDELVSQTFAFKDRGGREVTLIPEVTPSVVRMIASRKDLPRPVRWFSFPKVWRYEEPQSGRLREHFQFNADLFGAKGPAADAEVIGLAAHILDRLGLEGQYEVRVNNRKLMDSFLTGVGVKDIAGAFSVIDRFRKTSREEFLDGLEATGVDRSTAVSIAEVLSQRISFDDVEERVSSIMGRSETVTEIVRELREMRKLISCFTRSPVVMDLSIVRGLSYYTGTVFEAFDTAGELRAILGGGRYDSLGELLAGIDLPAVGFGMGDVVIEILMRRVGAWRVEKKEPKFYVCIASSMFQEEAFSVAAEIRKSGGSAVCEVSERSLSAQLKSASSEGCDFAVILGEREIEAGGVTIRDLASGEQVSVMRVDLPRYVAERAASLHGRGQGKIY</sequence>
<dbReference type="HAMAP" id="MF_00127">
    <property type="entry name" value="His_tRNA_synth"/>
    <property type="match status" value="1"/>
</dbReference>
<dbReference type="SUPFAM" id="SSF52954">
    <property type="entry name" value="Class II aaRS ABD-related"/>
    <property type="match status" value="1"/>
</dbReference>
<dbReference type="InterPro" id="IPR004154">
    <property type="entry name" value="Anticodon-bd"/>
</dbReference>
<dbReference type="InterPro" id="IPR045864">
    <property type="entry name" value="aa-tRNA-synth_II/BPL/LPL"/>
</dbReference>
<comment type="caution">
    <text evidence="13">The sequence shown here is derived from an EMBL/GenBank/DDBJ whole genome shotgun (WGS) entry which is preliminary data.</text>
</comment>
<evidence type="ECO:0000313" key="14">
    <source>
        <dbReference type="Proteomes" id="UP000632195"/>
    </source>
</evidence>